<sequence length="166" mass="17729">MDQVAEIPPLPQRPLIIAEHASAQLTAALRKKQMSATSVARPQGRLPLRRQLRSAPTPRRDGNKTMSAATVVPVVISIEFAPKSVAGSSCHAAEAQSWSLGASLGQFLTTCVTKVWCALRSAATSVTKAVVVAKTMLWSVYGLVQRIYTWAMSANVDTPSQGIETA</sequence>
<dbReference type="VEuPathDB" id="FungiDB:H257_16708"/>
<gene>
    <name evidence="1" type="ORF">DYB35_003103</name>
</gene>
<protein>
    <submittedName>
        <fullName evidence="1">Uncharacterized protein</fullName>
    </submittedName>
</protein>
<comment type="caution">
    <text evidence="1">The sequence shown here is derived from an EMBL/GenBank/DDBJ whole genome shotgun (WGS) entry which is preliminary data.</text>
</comment>
<dbReference type="AlphaFoldDB" id="A0A418CK17"/>
<dbReference type="Proteomes" id="UP000285712">
    <property type="component" value="Unassembled WGS sequence"/>
</dbReference>
<reference evidence="1 2" key="1">
    <citation type="submission" date="2018-08" db="EMBL/GenBank/DDBJ databases">
        <title>Aphanomyces genome sequencing and annotation.</title>
        <authorList>
            <person name="Minardi D."/>
            <person name="Oidtmann B."/>
            <person name="Van Der Giezen M."/>
            <person name="Studholme D.J."/>
        </authorList>
    </citation>
    <scope>NUCLEOTIDE SEQUENCE [LARGE SCALE GENOMIC DNA]</scope>
    <source>
        <strain evidence="1 2">Sv</strain>
    </source>
</reference>
<evidence type="ECO:0000313" key="2">
    <source>
        <dbReference type="Proteomes" id="UP000285712"/>
    </source>
</evidence>
<proteinExistence type="predicted"/>
<accession>A0A418CK17</accession>
<name>A0A418CK17_APHAT</name>
<organism evidence="1 2">
    <name type="scientific">Aphanomyces astaci</name>
    <name type="common">Crayfish plague agent</name>
    <dbReference type="NCBI Taxonomy" id="112090"/>
    <lineage>
        <taxon>Eukaryota</taxon>
        <taxon>Sar</taxon>
        <taxon>Stramenopiles</taxon>
        <taxon>Oomycota</taxon>
        <taxon>Saprolegniomycetes</taxon>
        <taxon>Saprolegniales</taxon>
        <taxon>Verrucalvaceae</taxon>
        <taxon>Aphanomyces</taxon>
    </lineage>
</organism>
<evidence type="ECO:0000313" key="1">
    <source>
        <dbReference type="EMBL" id="RHY81374.1"/>
    </source>
</evidence>
<dbReference type="EMBL" id="QUTG01008169">
    <property type="protein sequence ID" value="RHY81374.1"/>
    <property type="molecule type" value="Genomic_DNA"/>
</dbReference>